<dbReference type="Proteomes" id="UP000233551">
    <property type="component" value="Unassembled WGS sequence"/>
</dbReference>
<evidence type="ECO:0000313" key="3">
    <source>
        <dbReference type="Proteomes" id="UP000233551"/>
    </source>
</evidence>
<dbReference type="Pfam" id="PF04520">
    <property type="entry name" value="Senescence_reg"/>
    <property type="match status" value="1"/>
</dbReference>
<gene>
    <name evidence="2" type="ORF">CRG98_011442</name>
</gene>
<dbReference type="PANTHER" id="PTHR46525">
    <property type="entry name" value="EMB|CAB72159.1"/>
    <property type="match status" value="1"/>
</dbReference>
<evidence type="ECO:0000313" key="2">
    <source>
        <dbReference type="EMBL" id="PKI68143.1"/>
    </source>
</evidence>
<protein>
    <submittedName>
        <fullName evidence="2">Uncharacterized protein</fullName>
    </submittedName>
</protein>
<dbReference type="InterPro" id="IPR007608">
    <property type="entry name" value="Senescence_reg_S40"/>
</dbReference>
<sequence length="181" mass="20092">MAASSSSKKKNNTSYSKLPNYLFPLSCHSMDHFHQTISSDSNDFELEESDVIWGCNEKPAGNISSPPSTTRGVVMIPPAMMSNASSKKKEVTSASLPVSVPDWSGIRRLGECDDWIEEEEEEEDDGMTTGMAKLKLPPHEYLAMRRGDPSSVHEGIGRTLKGRELCRVRNEILKKLVGFED</sequence>
<comment type="similarity">
    <text evidence="1">Belongs to the senescence regulator S40 family.</text>
</comment>
<dbReference type="AlphaFoldDB" id="A0A2I0KIX8"/>
<evidence type="ECO:0000256" key="1">
    <source>
        <dbReference type="ARBA" id="ARBA00034773"/>
    </source>
</evidence>
<dbReference type="OrthoDB" id="1917735at2759"/>
<comment type="caution">
    <text evidence="2">The sequence shown here is derived from an EMBL/GenBank/DDBJ whole genome shotgun (WGS) entry which is preliminary data.</text>
</comment>
<dbReference type="GO" id="GO:0010150">
    <property type="term" value="P:leaf senescence"/>
    <property type="evidence" value="ECO:0007669"/>
    <property type="project" value="UniProtKB-ARBA"/>
</dbReference>
<accession>A0A2I0KIX8</accession>
<dbReference type="EMBL" id="PGOL01000570">
    <property type="protein sequence ID" value="PKI68143.1"/>
    <property type="molecule type" value="Genomic_DNA"/>
</dbReference>
<organism evidence="2 3">
    <name type="scientific">Punica granatum</name>
    <name type="common">Pomegranate</name>
    <dbReference type="NCBI Taxonomy" id="22663"/>
    <lineage>
        <taxon>Eukaryota</taxon>
        <taxon>Viridiplantae</taxon>
        <taxon>Streptophyta</taxon>
        <taxon>Embryophyta</taxon>
        <taxon>Tracheophyta</taxon>
        <taxon>Spermatophyta</taxon>
        <taxon>Magnoliopsida</taxon>
        <taxon>eudicotyledons</taxon>
        <taxon>Gunneridae</taxon>
        <taxon>Pentapetalae</taxon>
        <taxon>rosids</taxon>
        <taxon>malvids</taxon>
        <taxon>Myrtales</taxon>
        <taxon>Lythraceae</taxon>
        <taxon>Punica</taxon>
    </lineage>
</organism>
<dbReference type="GeneID" id="116193498"/>
<name>A0A2I0KIX8_PUNGR</name>
<reference evidence="2 3" key="1">
    <citation type="submission" date="2017-11" db="EMBL/GenBank/DDBJ databases">
        <title>De-novo sequencing of pomegranate (Punica granatum L.) genome.</title>
        <authorList>
            <person name="Akparov Z."/>
            <person name="Amiraslanov A."/>
            <person name="Hajiyeva S."/>
            <person name="Abbasov M."/>
            <person name="Kaur K."/>
            <person name="Hamwieh A."/>
            <person name="Solovyev V."/>
            <person name="Salamov A."/>
            <person name="Braich B."/>
            <person name="Kosarev P."/>
            <person name="Mahmoud A."/>
            <person name="Hajiyev E."/>
            <person name="Babayeva S."/>
            <person name="Izzatullayeva V."/>
            <person name="Mammadov A."/>
            <person name="Mammadov A."/>
            <person name="Sharifova S."/>
            <person name="Ojaghi J."/>
            <person name="Eynullazada K."/>
            <person name="Bayramov B."/>
            <person name="Abdulazimova A."/>
            <person name="Shahmuradov I."/>
        </authorList>
    </citation>
    <scope>NUCLEOTIDE SEQUENCE [LARGE SCALE GENOMIC DNA]</scope>
    <source>
        <strain evidence="3">cv. AG2017</strain>
        <tissue evidence="2">Leaf</tissue>
    </source>
</reference>
<dbReference type="PANTHER" id="PTHR46525:SF6">
    <property type="entry name" value="ARABIDOPSIS THALIANA GENOMIC DNA, CHROMOSOME 5, P1 CLONE:MOK16"/>
    <property type="match status" value="1"/>
</dbReference>
<keyword evidence="3" id="KW-1185">Reference proteome</keyword>
<dbReference type="STRING" id="22663.A0A2I0KIX8"/>
<proteinExistence type="inferred from homology"/>